<dbReference type="EMBL" id="JANSHE010003980">
    <property type="protein sequence ID" value="KAJ2982309.1"/>
    <property type="molecule type" value="Genomic_DNA"/>
</dbReference>
<proteinExistence type="predicted"/>
<gene>
    <name evidence="1" type="ORF">NUW54_g10767</name>
</gene>
<reference evidence="1" key="1">
    <citation type="submission" date="2022-08" db="EMBL/GenBank/DDBJ databases">
        <title>Genome Sequence of Pycnoporus sanguineus.</title>
        <authorList>
            <person name="Buettner E."/>
        </authorList>
    </citation>
    <scope>NUCLEOTIDE SEQUENCE</scope>
    <source>
        <strain evidence="1">CG-C14</strain>
    </source>
</reference>
<protein>
    <submittedName>
        <fullName evidence="1">Uncharacterized protein</fullName>
    </submittedName>
</protein>
<sequence length="177" mass="19391">MSLRYTPSTARETLQFTLQQSNMSWKKQHALLLQAFTPGVGGRIPLRPEEPARRGSVMSISAEIPQEILDHIIDYLAANETSTKSDLARTALVGRALAPSQPATSSQVTDILPSSPDAMPLGHSLLPCTIAPSSALSVTCYRYSLPPLPSLQYSRWAPPRPGPFRYATHAPYDQHLQ</sequence>
<organism evidence="1 2">
    <name type="scientific">Trametes sanguinea</name>
    <dbReference type="NCBI Taxonomy" id="158606"/>
    <lineage>
        <taxon>Eukaryota</taxon>
        <taxon>Fungi</taxon>
        <taxon>Dikarya</taxon>
        <taxon>Basidiomycota</taxon>
        <taxon>Agaricomycotina</taxon>
        <taxon>Agaricomycetes</taxon>
        <taxon>Polyporales</taxon>
        <taxon>Polyporaceae</taxon>
        <taxon>Trametes</taxon>
    </lineage>
</organism>
<accession>A0ACC1NTR3</accession>
<evidence type="ECO:0000313" key="2">
    <source>
        <dbReference type="Proteomes" id="UP001144978"/>
    </source>
</evidence>
<dbReference type="Proteomes" id="UP001144978">
    <property type="component" value="Unassembled WGS sequence"/>
</dbReference>
<comment type="caution">
    <text evidence="1">The sequence shown here is derived from an EMBL/GenBank/DDBJ whole genome shotgun (WGS) entry which is preliminary data.</text>
</comment>
<name>A0ACC1NTR3_9APHY</name>
<evidence type="ECO:0000313" key="1">
    <source>
        <dbReference type="EMBL" id="KAJ2982309.1"/>
    </source>
</evidence>
<keyword evidence="2" id="KW-1185">Reference proteome</keyword>